<protein>
    <submittedName>
        <fullName evidence="1">Uncharacterized protein</fullName>
    </submittedName>
</protein>
<name>A0ACC2SWW5_9FUNG</name>
<dbReference type="EMBL" id="QTSX02004281">
    <property type="protein sequence ID" value="KAJ9066681.1"/>
    <property type="molecule type" value="Genomic_DNA"/>
</dbReference>
<evidence type="ECO:0000313" key="2">
    <source>
        <dbReference type="Proteomes" id="UP001165960"/>
    </source>
</evidence>
<dbReference type="Proteomes" id="UP001165960">
    <property type="component" value="Unassembled WGS sequence"/>
</dbReference>
<reference evidence="1" key="1">
    <citation type="submission" date="2022-04" db="EMBL/GenBank/DDBJ databases">
        <title>Genome of the entomopathogenic fungus Entomophthora muscae.</title>
        <authorList>
            <person name="Elya C."/>
            <person name="Lovett B.R."/>
            <person name="Lee E."/>
            <person name="Macias A.M."/>
            <person name="Hajek A.E."/>
            <person name="De Bivort B.L."/>
            <person name="Kasson M.T."/>
            <person name="De Fine Licht H.H."/>
            <person name="Stajich J.E."/>
        </authorList>
    </citation>
    <scope>NUCLEOTIDE SEQUENCE</scope>
    <source>
        <strain evidence="1">Berkeley</strain>
    </source>
</reference>
<evidence type="ECO:0000313" key="1">
    <source>
        <dbReference type="EMBL" id="KAJ9066681.1"/>
    </source>
</evidence>
<keyword evidence="2" id="KW-1185">Reference proteome</keyword>
<sequence>MRRAINRHCSSDCLSTLAYTVSILAYLVAIGIVPNLQTTCQDHPRFQVPMKLKPVSITSNLLEPNTCLKCKRKVYHFNDQITLNNTSLNPQFCLYSLLLGYFKFMSDEFDLTTSAIDLPLGPIIPRSLRDTSNQTMWIGDPFHSNRNLASNLTSSATIGTLWEMSRASTILRQHPDPEKLFLPYRPIPAQLFIDMEIYPSPPSLPPLTRAHTK</sequence>
<comment type="caution">
    <text evidence="1">The sequence shown here is derived from an EMBL/GenBank/DDBJ whole genome shotgun (WGS) entry which is preliminary data.</text>
</comment>
<organism evidence="1 2">
    <name type="scientific">Entomophthora muscae</name>
    <dbReference type="NCBI Taxonomy" id="34485"/>
    <lineage>
        <taxon>Eukaryota</taxon>
        <taxon>Fungi</taxon>
        <taxon>Fungi incertae sedis</taxon>
        <taxon>Zoopagomycota</taxon>
        <taxon>Entomophthoromycotina</taxon>
        <taxon>Entomophthoromycetes</taxon>
        <taxon>Entomophthorales</taxon>
        <taxon>Entomophthoraceae</taxon>
        <taxon>Entomophthora</taxon>
    </lineage>
</organism>
<proteinExistence type="predicted"/>
<accession>A0ACC2SWW5</accession>
<gene>
    <name evidence="1" type="ORF">DSO57_1007182</name>
</gene>